<dbReference type="SMART" id="SM00347">
    <property type="entry name" value="HTH_MARR"/>
    <property type="match status" value="1"/>
</dbReference>
<reference evidence="5" key="1">
    <citation type="journal article" date="2021" name="PeerJ">
        <title>Extensive microbial diversity within the chicken gut microbiome revealed by metagenomics and culture.</title>
        <authorList>
            <person name="Gilroy R."/>
            <person name="Ravi A."/>
            <person name="Getino M."/>
            <person name="Pursley I."/>
            <person name="Horton D.L."/>
            <person name="Alikhan N.F."/>
            <person name="Baker D."/>
            <person name="Gharbi K."/>
            <person name="Hall N."/>
            <person name="Watson M."/>
            <person name="Adriaenssens E.M."/>
            <person name="Foster-Nyarko E."/>
            <person name="Jarju S."/>
            <person name="Secka A."/>
            <person name="Antonio M."/>
            <person name="Oren A."/>
            <person name="Chaudhuri R.R."/>
            <person name="La Ragione R."/>
            <person name="Hildebrand F."/>
            <person name="Pallen M.J."/>
        </authorList>
    </citation>
    <scope>NUCLEOTIDE SEQUENCE</scope>
    <source>
        <strain evidence="5">CHK183-1962</strain>
    </source>
</reference>
<dbReference type="PROSITE" id="PS50995">
    <property type="entry name" value="HTH_MARR_2"/>
    <property type="match status" value="1"/>
</dbReference>
<name>A0A9D2BIB0_9FIRM</name>
<keyword evidence="3" id="KW-0804">Transcription</keyword>
<evidence type="ECO:0000256" key="1">
    <source>
        <dbReference type="ARBA" id="ARBA00023015"/>
    </source>
</evidence>
<protein>
    <submittedName>
        <fullName evidence="5">MarR family transcriptional regulator</fullName>
    </submittedName>
</protein>
<dbReference type="AlphaFoldDB" id="A0A9D2BIB0"/>
<dbReference type="GO" id="GO:0003677">
    <property type="term" value="F:DNA binding"/>
    <property type="evidence" value="ECO:0007669"/>
    <property type="project" value="UniProtKB-KW"/>
</dbReference>
<comment type="caution">
    <text evidence="5">The sequence shown here is derived from an EMBL/GenBank/DDBJ whole genome shotgun (WGS) entry which is preliminary data.</text>
</comment>
<dbReference type="InterPro" id="IPR036388">
    <property type="entry name" value="WH-like_DNA-bd_sf"/>
</dbReference>
<dbReference type="PANTHER" id="PTHR42756:SF1">
    <property type="entry name" value="TRANSCRIPTIONAL REPRESSOR OF EMRAB OPERON"/>
    <property type="match status" value="1"/>
</dbReference>
<dbReference type="PROSITE" id="PS01117">
    <property type="entry name" value="HTH_MARR_1"/>
    <property type="match status" value="1"/>
</dbReference>
<evidence type="ECO:0000313" key="5">
    <source>
        <dbReference type="EMBL" id="HIX76512.1"/>
    </source>
</evidence>
<dbReference type="InterPro" id="IPR000835">
    <property type="entry name" value="HTH_MarR-typ"/>
</dbReference>
<organism evidence="5 6">
    <name type="scientific">Candidatus Fusicatenibacter merdavium</name>
    <dbReference type="NCBI Taxonomy" id="2838600"/>
    <lineage>
        <taxon>Bacteria</taxon>
        <taxon>Bacillati</taxon>
        <taxon>Bacillota</taxon>
        <taxon>Clostridia</taxon>
        <taxon>Lachnospirales</taxon>
        <taxon>Lachnospiraceae</taxon>
        <taxon>Fusicatenibacter</taxon>
    </lineage>
</organism>
<keyword evidence="1" id="KW-0805">Transcription regulation</keyword>
<evidence type="ECO:0000256" key="2">
    <source>
        <dbReference type="ARBA" id="ARBA00023125"/>
    </source>
</evidence>
<dbReference type="Pfam" id="PF12802">
    <property type="entry name" value="MarR_2"/>
    <property type="match status" value="1"/>
</dbReference>
<evidence type="ECO:0000259" key="4">
    <source>
        <dbReference type="PROSITE" id="PS50995"/>
    </source>
</evidence>
<reference evidence="5" key="2">
    <citation type="submission" date="2021-04" db="EMBL/GenBank/DDBJ databases">
        <authorList>
            <person name="Gilroy R."/>
        </authorList>
    </citation>
    <scope>NUCLEOTIDE SEQUENCE</scope>
    <source>
        <strain evidence="5">CHK183-1962</strain>
    </source>
</reference>
<dbReference type="InterPro" id="IPR023187">
    <property type="entry name" value="Tscrpt_reg_MarR-type_CS"/>
</dbReference>
<dbReference type="GO" id="GO:0003700">
    <property type="term" value="F:DNA-binding transcription factor activity"/>
    <property type="evidence" value="ECO:0007669"/>
    <property type="project" value="InterPro"/>
</dbReference>
<accession>A0A9D2BIB0</accession>
<dbReference type="Proteomes" id="UP000886890">
    <property type="component" value="Unassembled WGS sequence"/>
</dbReference>
<dbReference type="EMBL" id="DXEK01000045">
    <property type="protein sequence ID" value="HIX76512.1"/>
    <property type="molecule type" value="Genomic_DNA"/>
</dbReference>
<dbReference type="PRINTS" id="PR00598">
    <property type="entry name" value="HTHMARR"/>
</dbReference>
<evidence type="ECO:0000256" key="3">
    <source>
        <dbReference type="ARBA" id="ARBA00023163"/>
    </source>
</evidence>
<keyword evidence="2" id="KW-0238">DNA-binding</keyword>
<dbReference type="InterPro" id="IPR036390">
    <property type="entry name" value="WH_DNA-bd_sf"/>
</dbReference>
<evidence type="ECO:0000313" key="6">
    <source>
        <dbReference type="Proteomes" id="UP000886890"/>
    </source>
</evidence>
<gene>
    <name evidence="5" type="ORF">H9734_02790</name>
</gene>
<proteinExistence type="predicted"/>
<feature type="domain" description="HTH marR-type" evidence="4">
    <location>
        <begin position="1"/>
        <end position="125"/>
    </location>
</feature>
<dbReference type="Gene3D" id="1.10.10.10">
    <property type="entry name" value="Winged helix-like DNA-binding domain superfamily/Winged helix DNA-binding domain"/>
    <property type="match status" value="1"/>
</dbReference>
<dbReference type="PANTHER" id="PTHR42756">
    <property type="entry name" value="TRANSCRIPTIONAL REGULATOR, MARR"/>
    <property type="match status" value="1"/>
</dbReference>
<dbReference type="SUPFAM" id="SSF46785">
    <property type="entry name" value="Winged helix' DNA-binding domain"/>
    <property type="match status" value="1"/>
</dbReference>
<sequence length="130" mass="14841">MAEHAMLQKELLVKLKGTGLTIGQPKVLDYLKGHDGASQKEIARGCHIEPGTLTSLLNRMAESGLVERRMLNGNRRSFYIFLTEYGKMQLERVTNAFEELEKKAFRGIPEEERETFLNLLSQIYHNSSQT</sequence>